<feature type="compositionally biased region" description="Basic and acidic residues" evidence="2">
    <location>
        <begin position="1116"/>
        <end position="1130"/>
    </location>
</feature>
<feature type="region of interest" description="Disordered" evidence="2">
    <location>
        <begin position="1087"/>
        <end position="1130"/>
    </location>
</feature>
<feature type="compositionally biased region" description="Low complexity" evidence="2">
    <location>
        <begin position="593"/>
        <end position="602"/>
    </location>
</feature>
<name>A0A183TX40_TOXCA</name>
<feature type="compositionally biased region" description="Acidic residues" evidence="2">
    <location>
        <begin position="488"/>
        <end position="498"/>
    </location>
</feature>
<feature type="region of interest" description="Disordered" evidence="2">
    <location>
        <begin position="488"/>
        <end position="518"/>
    </location>
</feature>
<accession>A0A183TX40</accession>
<dbReference type="WBParaSite" id="TCNE_0000080901-mRNA-1">
    <property type="protein sequence ID" value="TCNE_0000080901-mRNA-1"/>
    <property type="gene ID" value="TCNE_0000080901"/>
</dbReference>
<dbReference type="AlphaFoldDB" id="A0A183TX40"/>
<feature type="coiled-coil region" evidence="1">
    <location>
        <begin position="918"/>
        <end position="945"/>
    </location>
</feature>
<dbReference type="Proteomes" id="UP000050794">
    <property type="component" value="Unassembled WGS sequence"/>
</dbReference>
<feature type="region of interest" description="Disordered" evidence="2">
    <location>
        <begin position="994"/>
        <end position="1025"/>
    </location>
</feature>
<feature type="region of interest" description="Disordered" evidence="2">
    <location>
        <begin position="586"/>
        <end position="613"/>
    </location>
</feature>
<sequence length="1130" mass="115136">LIREDAVKAVGTKLVSFMDVQPAANGTTQIPPQIDGLPAPSSTASMLNTDVLNVQAAILNSITATSSHQNLHAGQPAAASKELSLDQAVPTSNTAINVQCPSATNANGTQVVPSVPNVTDSGDAIVPPLIPSTALTTAAAACAATTTNAPVKPSRFSVTKSTLPVDISASTTLPTPASMHQEHRKLSAITSLNGIPLAAAVPTVAVTSSFPVAATVYQATSSASSTVSSNSTNTTTSSVAGRFKVQPVASPSVPVSGKIPNNPAPVPAAVSAAVAPQSSTTAVPVAATPTVAPAPHIPVVVSGAPPLSSTSSGQVMASVQAGAVGPPVAGNLGAVPPLNVMPAAAVMPAQLTVGTAPVPLAGNAHAIPPAGMVPPASTVQAVPSVSAVTSVLNVPVVEPRSTLEQLENELRKVSGAQTTVIPTAQVIGTTVHQQEAAIPSSNSISAPGTLPLTSLPHTPSAYSDLSHNLAGLNDKLLALSQKLQGDQLDENQELSEEDLSARSTAIPPPRPSVTPATPALANAAPSAAAAPASATSTVSANTPAAAVPAAAQAASTAAGIMHVDTLNGLADALQKVIHLDVRESSVVPPPVPHAESVPPSASLVNGTQTPPSAVSSQTTAAVIQASSSMQDIASEEALCLQHVNVRTEGEVLLNGAQHSATTDGAASQLENASSSSISAGAFEDSTPVASCPQLPHISGSTSAENAAATSTAKPNSCTAESNAAPAVAPAGGLTAGAPLATFENLETALSSTLGTHGRCTTLPHIPSCNSAVPIATGGQRTVSAATVVPATGSMGLLQAVVVAGQTPLNVVAQQHQKQSLSNEIQSMSMKRRNLLNMDLGTTIPISPFRAAVFHVGTPPPQHSDSCSLSGGAFESLRDISEHPFSPATSYGSEFDLQMDEDFEYEDDDTIQALMNRHRMELEMLRERQRRELQLARQRIRQSRAHTANAFASTSGACVALENSANSSPRAVVPTHLPLMHHQYSRISNTTATAKNSSLSLPASPPANPHLFDTPSSGPSPKESLPRRAMVEGLPVGGRRPPSVDAVLSRPRPVIYYQIPLRQLDSNQAKQSNISDFDNALQNAIHSGASQSHNNVKLSAPVAATKRASPTRSPAPLKERKLRDRLSLPPQ</sequence>
<feature type="compositionally biased region" description="Polar residues" evidence="2">
    <location>
        <begin position="1087"/>
        <end position="1096"/>
    </location>
</feature>
<evidence type="ECO:0000313" key="3">
    <source>
        <dbReference type="Proteomes" id="UP000050794"/>
    </source>
</evidence>
<evidence type="ECO:0000313" key="4">
    <source>
        <dbReference type="WBParaSite" id="TCNE_0000080901-mRNA-1"/>
    </source>
</evidence>
<protein>
    <submittedName>
        <fullName evidence="4">GLTSCR1 domain-containing protein</fullName>
    </submittedName>
</protein>
<keyword evidence="3" id="KW-1185">Reference proteome</keyword>
<proteinExistence type="predicted"/>
<feature type="region of interest" description="Disordered" evidence="2">
    <location>
        <begin position="695"/>
        <end position="719"/>
    </location>
</feature>
<reference evidence="4" key="1">
    <citation type="submission" date="2016-06" db="UniProtKB">
        <authorList>
            <consortium name="WormBaseParasite"/>
        </authorList>
    </citation>
    <scope>IDENTIFICATION</scope>
</reference>
<feature type="compositionally biased region" description="Polar residues" evidence="2">
    <location>
        <begin position="603"/>
        <end position="613"/>
    </location>
</feature>
<evidence type="ECO:0000256" key="2">
    <source>
        <dbReference type="SAM" id="MobiDB-lite"/>
    </source>
</evidence>
<organism evidence="3 4">
    <name type="scientific">Toxocara canis</name>
    <name type="common">Canine roundworm</name>
    <dbReference type="NCBI Taxonomy" id="6265"/>
    <lineage>
        <taxon>Eukaryota</taxon>
        <taxon>Metazoa</taxon>
        <taxon>Ecdysozoa</taxon>
        <taxon>Nematoda</taxon>
        <taxon>Chromadorea</taxon>
        <taxon>Rhabditida</taxon>
        <taxon>Spirurina</taxon>
        <taxon>Ascaridomorpha</taxon>
        <taxon>Ascaridoidea</taxon>
        <taxon>Toxocaridae</taxon>
        <taxon>Toxocara</taxon>
    </lineage>
</organism>
<keyword evidence="1" id="KW-0175">Coiled coil</keyword>
<feature type="compositionally biased region" description="Low complexity" evidence="2">
    <location>
        <begin position="700"/>
        <end position="712"/>
    </location>
</feature>
<evidence type="ECO:0000256" key="1">
    <source>
        <dbReference type="SAM" id="Coils"/>
    </source>
</evidence>